<feature type="region of interest" description="Disordered" evidence="1">
    <location>
        <begin position="16"/>
        <end position="54"/>
    </location>
</feature>
<proteinExistence type="predicted"/>
<organism evidence="2">
    <name type="scientific">Oryza brachyantha</name>
    <name type="common">malo sina</name>
    <dbReference type="NCBI Taxonomy" id="4533"/>
    <lineage>
        <taxon>Eukaryota</taxon>
        <taxon>Viridiplantae</taxon>
        <taxon>Streptophyta</taxon>
        <taxon>Embryophyta</taxon>
        <taxon>Tracheophyta</taxon>
        <taxon>Spermatophyta</taxon>
        <taxon>Magnoliopsida</taxon>
        <taxon>Liliopsida</taxon>
        <taxon>Poales</taxon>
        <taxon>Poaceae</taxon>
        <taxon>BOP clade</taxon>
        <taxon>Oryzoideae</taxon>
        <taxon>Oryzeae</taxon>
        <taxon>Oryzinae</taxon>
        <taxon>Oryza</taxon>
    </lineage>
</organism>
<sequence length="273" mass="29867">MEGLLPAAATSGGAAIPRFAAPQPTGAAHLRPPLGRRDATPSRPLACHPSARATTADADARRPLCHLHTLLLAITGSRCMRSRLISAGTALNAACLRRNKSSAMTCDGRQGVWQDPARMQLPLAGGIPISPVLSIINERAFCPSLKTELAHHLRRIILSLVAARWDQVAEKMLCTVLVALKKLHHYFQAHQVMRVSCPLGQILRNREGTERVAKWVIKLLEFDLHFEPRHAIKSQALNDFLSEWTPLADHDPSLGLLPTEAEDSLECGPQTMH</sequence>
<dbReference type="Gramene" id="OB07G15850.1">
    <property type="protein sequence ID" value="OB07G15850.1"/>
    <property type="gene ID" value="OB07G15850"/>
</dbReference>
<dbReference type="PANTHER" id="PTHR48475">
    <property type="entry name" value="RIBONUCLEASE H"/>
    <property type="match status" value="1"/>
</dbReference>
<dbReference type="AlphaFoldDB" id="J3MJK3"/>
<name>J3MJK3_ORYBR</name>
<dbReference type="Proteomes" id="UP000006038">
    <property type="component" value="Chromosome 7"/>
</dbReference>
<dbReference type="HOGENOM" id="CLU_1020744_0_0_1"/>
<reference evidence="2" key="1">
    <citation type="journal article" date="2013" name="Nat. Commun.">
        <title>Whole-genome sequencing of Oryza brachyantha reveals mechanisms underlying Oryza genome evolution.</title>
        <authorList>
            <person name="Chen J."/>
            <person name="Huang Q."/>
            <person name="Gao D."/>
            <person name="Wang J."/>
            <person name="Lang Y."/>
            <person name="Liu T."/>
            <person name="Li B."/>
            <person name="Bai Z."/>
            <person name="Luis Goicoechea J."/>
            <person name="Liang C."/>
            <person name="Chen C."/>
            <person name="Zhang W."/>
            <person name="Sun S."/>
            <person name="Liao Y."/>
            <person name="Zhang X."/>
            <person name="Yang L."/>
            <person name="Song C."/>
            <person name="Wang M."/>
            <person name="Shi J."/>
            <person name="Liu G."/>
            <person name="Liu J."/>
            <person name="Zhou H."/>
            <person name="Zhou W."/>
            <person name="Yu Q."/>
            <person name="An N."/>
            <person name="Chen Y."/>
            <person name="Cai Q."/>
            <person name="Wang B."/>
            <person name="Liu B."/>
            <person name="Min J."/>
            <person name="Huang Y."/>
            <person name="Wu H."/>
            <person name="Li Z."/>
            <person name="Zhang Y."/>
            <person name="Yin Y."/>
            <person name="Song W."/>
            <person name="Jiang J."/>
            <person name="Jackson S.A."/>
            <person name="Wing R.A."/>
            <person name="Wang J."/>
            <person name="Chen M."/>
        </authorList>
    </citation>
    <scope>NUCLEOTIDE SEQUENCE [LARGE SCALE GENOMIC DNA]</scope>
    <source>
        <strain evidence="2">cv. IRGC 101232</strain>
    </source>
</reference>
<reference evidence="2" key="2">
    <citation type="submission" date="2013-04" db="UniProtKB">
        <authorList>
            <consortium name="EnsemblPlants"/>
        </authorList>
    </citation>
    <scope>IDENTIFICATION</scope>
</reference>
<dbReference type="eggNOG" id="KOG0017">
    <property type="taxonomic scope" value="Eukaryota"/>
</dbReference>
<dbReference type="EnsemblPlants" id="OB07G15850.1">
    <property type="protein sequence ID" value="OB07G15850.1"/>
    <property type="gene ID" value="OB07G15850"/>
</dbReference>
<keyword evidence="3" id="KW-1185">Reference proteome</keyword>
<accession>J3MJK3</accession>
<evidence type="ECO:0000256" key="1">
    <source>
        <dbReference type="SAM" id="MobiDB-lite"/>
    </source>
</evidence>
<evidence type="ECO:0000313" key="3">
    <source>
        <dbReference type="Proteomes" id="UP000006038"/>
    </source>
</evidence>
<protein>
    <submittedName>
        <fullName evidence="2">Uncharacterized protein</fullName>
    </submittedName>
</protein>
<dbReference type="PANTHER" id="PTHR48475:SF2">
    <property type="entry name" value="RIBONUCLEASE H"/>
    <property type="match status" value="1"/>
</dbReference>
<evidence type="ECO:0000313" key="2">
    <source>
        <dbReference type="EnsemblPlants" id="OB07G15850.1"/>
    </source>
</evidence>